<feature type="non-terminal residue" evidence="10">
    <location>
        <position position="299"/>
    </location>
</feature>
<dbReference type="SUPFAM" id="SSF52540">
    <property type="entry name" value="P-loop containing nucleoside triphosphate hydrolases"/>
    <property type="match status" value="1"/>
</dbReference>
<evidence type="ECO:0000256" key="6">
    <source>
        <dbReference type="ARBA" id="ARBA00034617"/>
    </source>
</evidence>
<evidence type="ECO:0000256" key="5">
    <source>
        <dbReference type="ARBA" id="ARBA00023235"/>
    </source>
</evidence>
<dbReference type="Proteomes" id="UP000799118">
    <property type="component" value="Unassembled WGS sequence"/>
</dbReference>
<dbReference type="AlphaFoldDB" id="A0A6A4H401"/>
<dbReference type="Gene3D" id="3.40.50.300">
    <property type="entry name" value="P-loop containing nucleotide triphosphate hydrolases"/>
    <property type="match status" value="2"/>
</dbReference>
<sequence>PEDWQAHLISCVFGGYDAIFCAGTGYGKSLIFEGLAALGGKNKLVMVICPLKSLELDQAKSASAKGLEAIAINKDTMRTAGLWARAQNSAQLVYLSPEMVLSDSFSKLWKDTKFRRRLTAVVIDEAHCVDEWGGDDFRPKYQKLDWLHAFTGKEIPFVACTATCQTRTFNTIWDTLGYGARPFWGVDDLDNSILYFDSKTACHKAVDTLRKCLPSHLQSAVYAFSANLSPSAKERCWNRFAEGTYRILCATDAAGMGCDVPDVKNIISFGCPNAFASVIQRWGHAGRDRTTQGTCLLLV</sequence>
<organism evidence="10 11">
    <name type="scientific">Gymnopus androsaceus JB14</name>
    <dbReference type="NCBI Taxonomy" id="1447944"/>
    <lineage>
        <taxon>Eukaryota</taxon>
        <taxon>Fungi</taxon>
        <taxon>Dikarya</taxon>
        <taxon>Basidiomycota</taxon>
        <taxon>Agaricomycotina</taxon>
        <taxon>Agaricomycetes</taxon>
        <taxon>Agaricomycetidae</taxon>
        <taxon>Agaricales</taxon>
        <taxon>Marasmiineae</taxon>
        <taxon>Omphalotaceae</taxon>
        <taxon>Gymnopus</taxon>
    </lineage>
</organism>
<dbReference type="Pfam" id="PF00271">
    <property type="entry name" value="Helicase_C"/>
    <property type="match status" value="1"/>
</dbReference>
<keyword evidence="3" id="KW-0067">ATP-binding</keyword>
<dbReference type="InterPro" id="IPR027417">
    <property type="entry name" value="P-loop_NTPase"/>
</dbReference>
<dbReference type="GO" id="GO:0000724">
    <property type="term" value="P:double-strand break repair via homologous recombination"/>
    <property type="evidence" value="ECO:0007669"/>
    <property type="project" value="TreeGrafter"/>
</dbReference>
<feature type="non-terminal residue" evidence="10">
    <location>
        <position position="1"/>
    </location>
</feature>
<dbReference type="GO" id="GO:0016787">
    <property type="term" value="F:hydrolase activity"/>
    <property type="evidence" value="ECO:0007669"/>
    <property type="project" value="UniProtKB-KW"/>
</dbReference>
<name>A0A6A4H401_9AGAR</name>
<keyword evidence="11" id="KW-1185">Reference proteome</keyword>
<dbReference type="OrthoDB" id="5409596at2759"/>
<dbReference type="EC" id="5.6.2.4" evidence="7"/>
<protein>
    <recommendedName>
        <fullName evidence="7">DNA 3'-5' helicase</fullName>
        <ecNumber evidence="7">5.6.2.4</ecNumber>
    </recommendedName>
</protein>
<dbReference type="Pfam" id="PF00270">
    <property type="entry name" value="DEAD"/>
    <property type="match status" value="1"/>
</dbReference>
<keyword evidence="5" id="KW-0413">Isomerase</keyword>
<feature type="domain" description="Helicase ATP-binding" evidence="8">
    <location>
        <begin position="9"/>
        <end position="182"/>
    </location>
</feature>
<gene>
    <name evidence="10" type="ORF">BT96DRAFT_747389</name>
</gene>
<dbReference type="PANTHER" id="PTHR13710">
    <property type="entry name" value="DNA HELICASE RECQ FAMILY MEMBER"/>
    <property type="match status" value="1"/>
</dbReference>
<dbReference type="GO" id="GO:0043138">
    <property type="term" value="F:3'-5' DNA helicase activity"/>
    <property type="evidence" value="ECO:0007669"/>
    <property type="project" value="UniProtKB-EC"/>
</dbReference>
<evidence type="ECO:0000313" key="10">
    <source>
        <dbReference type="EMBL" id="KAE9392473.1"/>
    </source>
</evidence>
<keyword evidence="2" id="KW-0547">Nucleotide-binding</keyword>
<evidence type="ECO:0000256" key="4">
    <source>
        <dbReference type="ARBA" id="ARBA00023125"/>
    </source>
</evidence>
<dbReference type="InterPro" id="IPR014001">
    <property type="entry name" value="Helicase_ATP-bd"/>
</dbReference>
<dbReference type="GO" id="GO:0009378">
    <property type="term" value="F:four-way junction helicase activity"/>
    <property type="evidence" value="ECO:0007669"/>
    <property type="project" value="TreeGrafter"/>
</dbReference>
<comment type="catalytic activity">
    <reaction evidence="6">
        <text>Couples ATP hydrolysis with the unwinding of duplex DNA by translocating in the 3'-5' direction.</text>
        <dbReference type="EC" id="5.6.2.4"/>
    </reaction>
</comment>
<evidence type="ECO:0000256" key="2">
    <source>
        <dbReference type="ARBA" id="ARBA00022741"/>
    </source>
</evidence>
<accession>A0A6A4H401</accession>
<dbReference type="SMART" id="SM00490">
    <property type="entry name" value="HELICc"/>
    <property type="match status" value="1"/>
</dbReference>
<evidence type="ECO:0000256" key="3">
    <source>
        <dbReference type="ARBA" id="ARBA00022840"/>
    </source>
</evidence>
<dbReference type="GO" id="GO:0005524">
    <property type="term" value="F:ATP binding"/>
    <property type="evidence" value="ECO:0007669"/>
    <property type="project" value="UniProtKB-KW"/>
</dbReference>
<dbReference type="GO" id="GO:0005694">
    <property type="term" value="C:chromosome"/>
    <property type="evidence" value="ECO:0007669"/>
    <property type="project" value="TreeGrafter"/>
</dbReference>
<evidence type="ECO:0000259" key="8">
    <source>
        <dbReference type="PROSITE" id="PS51192"/>
    </source>
</evidence>
<dbReference type="GO" id="GO:0005737">
    <property type="term" value="C:cytoplasm"/>
    <property type="evidence" value="ECO:0007669"/>
    <property type="project" value="TreeGrafter"/>
</dbReference>
<dbReference type="PROSITE" id="PS51192">
    <property type="entry name" value="HELICASE_ATP_BIND_1"/>
    <property type="match status" value="1"/>
</dbReference>
<dbReference type="PANTHER" id="PTHR13710:SF105">
    <property type="entry name" value="ATP-DEPENDENT DNA HELICASE Q1"/>
    <property type="match status" value="1"/>
</dbReference>
<dbReference type="PROSITE" id="PS51194">
    <property type="entry name" value="HELICASE_CTER"/>
    <property type="match status" value="1"/>
</dbReference>
<feature type="domain" description="Helicase C-terminal" evidence="9">
    <location>
        <begin position="185"/>
        <end position="299"/>
    </location>
</feature>
<dbReference type="GO" id="GO:0003677">
    <property type="term" value="F:DNA binding"/>
    <property type="evidence" value="ECO:0007669"/>
    <property type="project" value="UniProtKB-KW"/>
</dbReference>
<dbReference type="SMART" id="SM00487">
    <property type="entry name" value="DEXDc"/>
    <property type="match status" value="1"/>
</dbReference>
<evidence type="ECO:0000313" key="11">
    <source>
        <dbReference type="Proteomes" id="UP000799118"/>
    </source>
</evidence>
<evidence type="ECO:0000259" key="9">
    <source>
        <dbReference type="PROSITE" id="PS51194"/>
    </source>
</evidence>
<reference evidence="10" key="1">
    <citation type="journal article" date="2019" name="Environ. Microbiol.">
        <title>Fungal ecological strategies reflected in gene transcription - a case study of two litter decomposers.</title>
        <authorList>
            <person name="Barbi F."/>
            <person name="Kohler A."/>
            <person name="Barry K."/>
            <person name="Baskaran P."/>
            <person name="Daum C."/>
            <person name="Fauchery L."/>
            <person name="Ihrmark K."/>
            <person name="Kuo A."/>
            <person name="LaButti K."/>
            <person name="Lipzen A."/>
            <person name="Morin E."/>
            <person name="Grigoriev I.V."/>
            <person name="Henrissat B."/>
            <person name="Lindahl B."/>
            <person name="Martin F."/>
        </authorList>
    </citation>
    <scope>NUCLEOTIDE SEQUENCE</scope>
    <source>
        <strain evidence="10">JB14</strain>
    </source>
</reference>
<evidence type="ECO:0000256" key="1">
    <source>
        <dbReference type="ARBA" id="ARBA00005446"/>
    </source>
</evidence>
<dbReference type="InterPro" id="IPR011545">
    <property type="entry name" value="DEAD/DEAH_box_helicase_dom"/>
</dbReference>
<evidence type="ECO:0000256" key="7">
    <source>
        <dbReference type="ARBA" id="ARBA00034808"/>
    </source>
</evidence>
<proteinExistence type="inferred from homology"/>
<keyword evidence="4" id="KW-0238">DNA-binding</keyword>
<dbReference type="InterPro" id="IPR001650">
    <property type="entry name" value="Helicase_C-like"/>
</dbReference>
<dbReference type="EMBL" id="ML769595">
    <property type="protein sequence ID" value="KAE9392473.1"/>
    <property type="molecule type" value="Genomic_DNA"/>
</dbReference>
<comment type="similarity">
    <text evidence="1">Belongs to the helicase family. RecQ subfamily.</text>
</comment>
<keyword evidence="10" id="KW-0378">Hydrolase</keyword>